<feature type="active site" description="Proton acceptor" evidence="8">
    <location>
        <position position="45"/>
    </location>
</feature>
<dbReference type="GO" id="GO:0006741">
    <property type="term" value="P:NADP+ biosynthetic process"/>
    <property type="evidence" value="ECO:0007669"/>
    <property type="project" value="UniProtKB-UniRule"/>
</dbReference>
<keyword evidence="1 8" id="KW-0808">Transferase</keyword>
<evidence type="ECO:0000256" key="7">
    <source>
        <dbReference type="ARBA" id="ARBA00047925"/>
    </source>
</evidence>
<dbReference type="GO" id="GO:0046872">
    <property type="term" value="F:metal ion binding"/>
    <property type="evidence" value="ECO:0007669"/>
    <property type="project" value="UniProtKB-UniRule"/>
</dbReference>
<sequence>MRTISIYNNDLKDNKERREILTEKIKKSGFGTGREGEFMFVIGGDGTFLKAIQRNMKTNPVFIGINTGNLGFLSEFVFNDVDQILEMIKKKQYQLETIQIYEAIVTMKSQVKRLYFVNDLVVKEFDDAIHLGLHINDQKIANISGDGIIVSTHLGSTAYNLSAGGPLIYDGNHILSITPLVAMHNKKYKSLTKSIVLENKNEITINPYHKKGRPVRIICDGNRIKASDIRSISIKKSPFSVKMLRSPDYDFTGNIVEKILNNE</sequence>
<evidence type="ECO:0000256" key="3">
    <source>
        <dbReference type="ARBA" id="ARBA00022777"/>
    </source>
</evidence>
<geneLocation type="plasmid" evidence="10">
    <name>pfdu301a</name>
</geneLocation>
<dbReference type="PANTHER" id="PTHR20275">
    <property type="entry name" value="NAD KINASE"/>
    <property type="match status" value="1"/>
</dbReference>
<evidence type="ECO:0000256" key="5">
    <source>
        <dbReference type="ARBA" id="ARBA00022857"/>
    </source>
</evidence>
<dbReference type="PANTHER" id="PTHR20275:SF0">
    <property type="entry name" value="NAD KINASE"/>
    <property type="match status" value="1"/>
</dbReference>
<keyword evidence="6 8" id="KW-0520">NAD</keyword>
<evidence type="ECO:0000256" key="4">
    <source>
        <dbReference type="ARBA" id="ARBA00022840"/>
    </source>
</evidence>
<feature type="binding site" evidence="8">
    <location>
        <begin position="157"/>
        <end position="162"/>
    </location>
    <ligand>
        <name>NAD(+)</name>
        <dbReference type="ChEBI" id="CHEBI:57540"/>
    </ligand>
</feature>
<feature type="binding site" evidence="8">
    <location>
        <position position="154"/>
    </location>
    <ligand>
        <name>NAD(+)</name>
        <dbReference type="ChEBI" id="CHEBI:57540"/>
    </ligand>
</feature>
<dbReference type="InterPro" id="IPR016064">
    <property type="entry name" value="NAD/diacylglycerol_kinase_sf"/>
</dbReference>
<dbReference type="EC" id="2.7.1.23" evidence="8"/>
<feature type="binding site" evidence="8">
    <location>
        <position position="146"/>
    </location>
    <ligand>
        <name>NAD(+)</name>
        <dbReference type="ChEBI" id="CHEBI:57540"/>
    </ligand>
</feature>
<proteinExistence type="inferred from homology"/>
<dbReference type="Pfam" id="PF01513">
    <property type="entry name" value="NAD_kinase"/>
    <property type="match status" value="1"/>
</dbReference>
<feature type="binding site" evidence="8">
    <location>
        <begin position="118"/>
        <end position="119"/>
    </location>
    <ligand>
        <name>NAD(+)</name>
        <dbReference type="ChEBI" id="CHEBI:57540"/>
    </ligand>
</feature>
<keyword evidence="8" id="KW-0963">Cytoplasm</keyword>
<dbReference type="RefSeq" id="WP_171778711.1">
    <property type="nucleotide sequence ID" value="NZ_CP045273.1"/>
</dbReference>
<dbReference type="EMBL" id="CP045273">
    <property type="protein sequence ID" value="QJX80714.1"/>
    <property type="molecule type" value="Genomic_DNA"/>
</dbReference>
<dbReference type="AlphaFoldDB" id="A0A6M6E5B0"/>
<keyword evidence="9" id="KW-0614">Plasmid</keyword>
<evidence type="ECO:0000256" key="8">
    <source>
        <dbReference type="HAMAP-Rule" id="MF_00361"/>
    </source>
</evidence>
<reference evidence="9 10" key="1">
    <citation type="submission" date="2019-10" db="EMBL/GenBank/DDBJ databases">
        <title>Complete genome sequences for adaption low water activity.</title>
        <authorList>
            <person name="Zhao L."/>
            <person name="Zhong J."/>
        </authorList>
    </citation>
    <scope>NUCLEOTIDE SEQUENCE [LARGE SCALE GENOMIC DNA]</scope>
    <source>
        <strain evidence="9 10">FDU301</strain>
        <plasmid evidence="10">pfdu301a</plasmid>
    </source>
</reference>
<dbReference type="GO" id="GO:0005737">
    <property type="term" value="C:cytoplasm"/>
    <property type="evidence" value="ECO:0007669"/>
    <property type="project" value="UniProtKB-SubCell"/>
</dbReference>
<dbReference type="InterPro" id="IPR017438">
    <property type="entry name" value="ATP-NAD_kinase_N"/>
</dbReference>
<evidence type="ECO:0000313" key="9">
    <source>
        <dbReference type="EMBL" id="QJX80714.1"/>
    </source>
</evidence>
<dbReference type="InterPro" id="IPR002504">
    <property type="entry name" value="NADK"/>
</dbReference>
<keyword evidence="2 8" id="KW-0547">Nucleotide-binding</keyword>
<feature type="binding site" evidence="8">
    <location>
        <begin position="45"/>
        <end position="46"/>
    </location>
    <ligand>
        <name>NAD(+)</name>
        <dbReference type="ChEBI" id="CHEBI:57540"/>
    </ligand>
</feature>
<keyword evidence="3 8" id="KW-0418">Kinase</keyword>
<feature type="binding site" evidence="8">
    <location>
        <position position="50"/>
    </location>
    <ligand>
        <name>NAD(+)</name>
        <dbReference type="ChEBI" id="CHEBI:57540"/>
    </ligand>
</feature>
<accession>A0A6M6E5B0</accession>
<dbReference type="Gene3D" id="3.40.50.10330">
    <property type="entry name" value="Probable inorganic polyphosphate/atp-NAD kinase, domain 1"/>
    <property type="match status" value="1"/>
</dbReference>
<dbReference type="Proteomes" id="UP000501076">
    <property type="component" value="Plasmid pFDU301A"/>
</dbReference>
<dbReference type="GO" id="GO:0051287">
    <property type="term" value="F:NAD binding"/>
    <property type="evidence" value="ECO:0007669"/>
    <property type="project" value="UniProtKB-ARBA"/>
</dbReference>
<comment type="similarity">
    <text evidence="8">Belongs to the NAD kinase family.</text>
</comment>
<evidence type="ECO:0000256" key="1">
    <source>
        <dbReference type="ARBA" id="ARBA00022679"/>
    </source>
</evidence>
<comment type="subcellular location">
    <subcellularLocation>
        <location evidence="8">Cytoplasm</location>
    </subcellularLocation>
</comment>
<dbReference type="Pfam" id="PF20143">
    <property type="entry name" value="NAD_kinase_C"/>
    <property type="match status" value="1"/>
</dbReference>
<protein>
    <recommendedName>
        <fullName evidence="8">NAD kinase</fullName>
        <ecNumber evidence="8">2.7.1.23</ecNumber>
    </recommendedName>
    <alternativeName>
        <fullName evidence="8">ATP-dependent NAD kinase</fullName>
    </alternativeName>
</protein>
<organism evidence="9 10">
    <name type="scientific">Priestia megaterium</name>
    <name type="common">Bacillus megaterium</name>
    <dbReference type="NCBI Taxonomy" id="1404"/>
    <lineage>
        <taxon>Bacteria</taxon>
        <taxon>Bacillati</taxon>
        <taxon>Bacillota</taxon>
        <taxon>Bacilli</taxon>
        <taxon>Bacillales</taxon>
        <taxon>Bacillaceae</taxon>
        <taxon>Priestia</taxon>
    </lineage>
</organism>
<dbReference type="SUPFAM" id="SSF111331">
    <property type="entry name" value="NAD kinase/diacylglycerol kinase-like"/>
    <property type="match status" value="1"/>
</dbReference>
<evidence type="ECO:0000313" key="10">
    <source>
        <dbReference type="Proteomes" id="UP000501076"/>
    </source>
</evidence>
<dbReference type="Gene3D" id="2.60.200.30">
    <property type="entry name" value="Probable inorganic polyphosphate/atp-NAD kinase, domain 2"/>
    <property type="match status" value="1"/>
</dbReference>
<dbReference type="InterPro" id="IPR017437">
    <property type="entry name" value="ATP-NAD_kinase_PpnK-typ_C"/>
</dbReference>
<evidence type="ECO:0000256" key="6">
    <source>
        <dbReference type="ARBA" id="ARBA00023027"/>
    </source>
</evidence>
<comment type="function">
    <text evidence="8">Involved in the regulation of the intracellular balance of NAD and NADP, and is a key enzyme in the biosynthesis of NADP. Catalyzes specifically the phosphorylation on 2'-hydroxyl of the adenosine moiety of NAD to yield NADP.</text>
</comment>
<evidence type="ECO:0000256" key="2">
    <source>
        <dbReference type="ARBA" id="ARBA00022741"/>
    </source>
</evidence>
<comment type="catalytic activity">
    <reaction evidence="7 8">
        <text>NAD(+) + ATP = ADP + NADP(+) + H(+)</text>
        <dbReference type="Rhea" id="RHEA:18629"/>
        <dbReference type="ChEBI" id="CHEBI:15378"/>
        <dbReference type="ChEBI" id="CHEBI:30616"/>
        <dbReference type="ChEBI" id="CHEBI:57540"/>
        <dbReference type="ChEBI" id="CHEBI:58349"/>
        <dbReference type="ChEBI" id="CHEBI:456216"/>
        <dbReference type="EC" id="2.7.1.23"/>
    </reaction>
</comment>
<dbReference type="GO" id="GO:0019674">
    <property type="term" value="P:NAD+ metabolic process"/>
    <property type="evidence" value="ECO:0007669"/>
    <property type="project" value="InterPro"/>
</dbReference>
<name>A0A6M6E5B0_PRIMG</name>
<gene>
    <name evidence="8" type="primary">nadK</name>
    <name evidence="9" type="ORF">FDZ14_31995</name>
</gene>
<dbReference type="GO" id="GO:0003951">
    <property type="term" value="F:NAD+ kinase activity"/>
    <property type="evidence" value="ECO:0007669"/>
    <property type="project" value="UniProtKB-UniRule"/>
</dbReference>
<comment type="caution">
    <text evidence="8">Lacks conserved residue(s) required for the propagation of feature annotation.</text>
</comment>
<keyword evidence="4 8" id="KW-0067">ATP-binding</keyword>
<dbReference type="GO" id="GO:0005524">
    <property type="term" value="F:ATP binding"/>
    <property type="evidence" value="ECO:0007669"/>
    <property type="project" value="UniProtKB-KW"/>
</dbReference>
<comment type="cofactor">
    <cofactor evidence="8">
        <name>a divalent metal cation</name>
        <dbReference type="ChEBI" id="CHEBI:60240"/>
    </cofactor>
</comment>
<feature type="binding site" evidence="8">
    <location>
        <position position="181"/>
    </location>
    <ligand>
        <name>NAD(+)</name>
        <dbReference type="ChEBI" id="CHEBI:57540"/>
    </ligand>
</feature>
<keyword evidence="5 8" id="KW-0521">NADP</keyword>
<dbReference type="HAMAP" id="MF_00361">
    <property type="entry name" value="NAD_kinase"/>
    <property type="match status" value="1"/>
</dbReference>
<feature type="binding site" evidence="8">
    <location>
        <position position="222"/>
    </location>
    <ligand>
        <name>NAD(+)</name>
        <dbReference type="ChEBI" id="CHEBI:57540"/>
    </ligand>
</feature>